<name>A0AAD1XTU3_EUPCR</name>
<evidence type="ECO:0000313" key="2">
    <source>
        <dbReference type="EMBL" id="CAI2378100.1"/>
    </source>
</evidence>
<feature type="compositionally biased region" description="Basic residues" evidence="1">
    <location>
        <begin position="202"/>
        <end position="215"/>
    </location>
</feature>
<dbReference type="AlphaFoldDB" id="A0AAD1XTU3"/>
<dbReference type="Proteomes" id="UP001295684">
    <property type="component" value="Unassembled WGS sequence"/>
</dbReference>
<organism evidence="2 3">
    <name type="scientific">Euplotes crassus</name>
    <dbReference type="NCBI Taxonomy" id="5936"/>
    <lineage>
        <taxon>Eukaryota</taxon>
        <taxon>Sar</taxon>
        <taxon>Alveolata</taxon>
        <taxon>Ciliophora</taxon>
        <taxon>Intramacronucleata</taxon>
        <taxon>Spirotrichea</taxon>
        <taxon>Hypotrichia</taxon>
        <taxon>Euplotida</taxon>
        <taxon>Euplotidae</taxon>
        <taxon>Moneuplotes</taxon>
    </lineage>
</organism>
<reference evidence="2" key="1">
    <citation type="submission" date="2023-07" db="EMBL/GenBank/DDBJ databases">
        <authorList>
            <consortium name="AG Swart"/>
            <person name="Singh M."/>
            <person name="Singh A."/>
            <person name="Seah K."/>
            <person name="Emmerich C."/>
        </authorList>
    </citation>
    <scope>NUCLEOTIDE SEQUENCE</scope>
    <source>
        <strain evidence="2">DP1</strain>
    </source>
</reference>
<gene>
    <name evidence="2" type="ORF">ECRASSUSDP1_LOCUS19492</name>
</gene>
<protein>
    <submittedName>
        <fullName evidence="2">Uncharacterized protein</fullName>
    </submittedName>
</protein>
<keyword evidence="3" id="KW-1185">Reference proteome</keyword>
<evidence type="ECO:0000256" key="1">
    <source>
        <dbReference type="SAM" id="MobiDB-lite"/>
    </source>
</evidence>
<sequence length="454" mass="51955">MKKKALSTSTIFESKDVNDQAEWDYIAGFENYQPVYGSQEGQDGGEQPDWILDRLSEFMEDRDEQMRPTGEEEGKFERRKNCSEHENLNLNQTYTLKAPSNAEIEKSLSSLSQNTSFQNLPTPDSPPPEPPSPAPIHNPPPAPSPSLSKPFTLPLTIPEIDKTCKKLIKETMKKKKENRKKLGRYRKYLNDLRSSQKTGVKNGKRLSCAKKKKPSLWKGNTSQSRNWNGGFRRNKVLGVTQEDSPKRSYMAKAAMTTPYKLPTSASSPKSLNSFYKLARNSMTESKGFKNLIRTGPINQKQILFDASNNRRSPSCGFKEETPLKNDFEWSLAKRGSSSIKKEPGRKLSQKVIRDTPPNILETPTPKIEYEITQKGSKRSYQKQRRRSQFLLISKTIGNSPQRFKHLQAKKSPKKNYLSTTFSTKRRFTYSSKNLKVRVPSHLQHHTTNYLFLSH</sequence>
<proteinExistence type="predicted"/>
<evidence type="ECO:0000313" key="3">
    <source>
        <dbReference type="Proteomes" id="UP001295684"/>
    </source>
</evidence>
<feature type="region of interest" description="Disordered" evidence="1">
    <location>
        <begin position="197"/>
        <end position="233"/>
    </location>
</feature>
<comment type="caution">
    <text evidence="2">The sequence shown here is derived from an EMBL/GenBank/DDBJ whole genome shotgun (WGS) entry which is preliminary data.</text>
</comment>
<feature type="compositionally biased region" description="Pro residues" evidence="1">
    <location>
        <begin position="123"/>
        <end position="144"/>
    </location>
</feature>
<accession>A0AAD1XTU3</accession>
<feature type="region of interest" description="Disordered" evidence="1">
    <location>
        <begin position="58"/>
        <end position="85"/>
    </location>
</feature>
<feature type="region of interest" description="Disordered" evidence="1">
    <location>
        <begin position="104"/>
        <end position="153"/>
    </location>
</feature>
<dbReference type="EMBL" id="CAMPGE010019789">
    <property type="protein sequence ID" value="CAI2378100.1"/>
    <property type="molecule type" value="Genomic_DNA"/>
</dbReference>
<feature type="compositionally biased region" description="Polar residues" evidence="1">
    <location>
        <begin position="218"/>
        <end position="227"/>
    </location>
</feature>
<feature type="compositionally biased region" description="Polar residues" evidence="1">
    <location>
        <begin position="107"/>
        <end position="120"/>
    </location>
</feature>